<dbReference type="InterPro" id="IPR049067">
    <property type="entry name" value="MreB-like_C"/>
</dbReference>
<dbReference type="eggNOG" id="COG0849">
    <property type="taxonomic scope" value="Bacteria"/>
</dbReference>
<dbReference type="Pfam" id="PF21522">
    <property type="entry name" value="MreB-like_C"/>
    <property type="match status" value="1"/>
</dbReference>
<dbReference type="OrthoDB" id="5412507at2"/>
<feature type="domain" description="Actin-like protein N-terminal" evidence="1">
    <location>
        <begin position="4"/>
        <end position="151"/>
    </location>
</feature>
<evidence type="ECO:0000259" key="2">
    <source>
        <dbReference type="Pfam" id="PF21522"/>
    </source>
</evidence>
<dbReference type="SUPFAM" id="SSF53067">
    <property type="entry name" value="Actin-like ATPase domain"/>
    <property type="match status" value="2"/>
</dbReference>
<feature type="domain" description="Actin homologue MreB-like C-terminal" evidence="2">
    <location>
        <begin position="167"/>
        <end position="299"/>
    </location>
</feature>
<keyword evidence="4" id="KW-1185">Reference proteome</keyword>
<organism evidence="3 4">
    <name type="scientific">Syntrophothermus lipocalidus (strain DSM 12680 / TGB-C1)</name>
    <dbReference type="NCBI Taxonomy" id="643648"/>
    <lineage>
        <taxon>Bacteria</taxon>
        <taxon>Bacillati</taxon>
        <taxon>Bacillota</taxon>
        <taxon>Clostridia</taxon>
        <taxon>Eubacteriales</taxon>
        <taxon>Syntrophomonadaceae</taxon>
        <taxon>Syntrophothermus</taxon>
    </lineage>
</organism>
<dbReference type="STRING" id="643648.Slip_2030"/>
<dbReference type="Gene3D" id="3.30.420.40">
    <property type="match status" value="2"/>
</dbReference>
<dbReference type="AlphaFoldDB" id="D7CPZ9"/>
<dbReference type="HOGENOM" id="CLU_066405_0_0_9"/>
<reference evidence="4" key="1">
    <citation type="journal article" date="2010" name="Stand. Genomic Sci.">
        <title>Complete genome sequence of Syntrophothermus lipocalidus type strain (TGB-C1T).</title>
        <authorList>
            <consortium name="US DOE Joint Genome Institute (JGI-PGF)"/>
            <person name="Djao O."/>
            <person name="Zhang X."/>
            <person name="Lucas S."/>
            <person name="Lapidus A."/>
            <person name="Glavina Del Rio T."/>
            <person name="Nolan M."/>
            <person name="Tice H."/>
            <person name="Cheng J."/>
            <person name="Han C."/>
            <person name="Tapia R."/>
            <person name="Goodwin L."/>
            <person name="Pitluck S."/>
            <person name="Liolios K."/>
            <person name="Ivanova N."/>
            <person name="Mavromatis K."/>
            <person name="Mikhailova N."/>
            <person name="Ovchinnikova G."/>
            <person name="Pati A."/>
            <person name="Brambilla E."/>
            <person name="Chen A."/>
            <person name="Palaniappan K."/>
            <person name="Land M."/>
            <person name="Hauser L."/>
            <person name="Chang Y."/>
            <person name="Jeffries C."/>
            <person name="Rohde M."/>
            <person name="Sikorski J."/>
            <person name="Spring S."/>
            <person name="Goker M."/>
            <person name="Detter J."/>
            <person name="Woyke T."/>
            <person name="Bristow J."/>
            <person name="Eisen J."/>
            <person name="Markowitz V."/>
            <person name="Hugenholtz P."/>
            <person name="Kyrpides N."/>
            <person name="Klenk H."/>
        </authorList>
    </citation>
    <scope>NUCLEOTIDE SEQUENCE [LARGE SCALE GENOMIC DNA]</scope>
    <source>
        <strain evidence="4">DSM 12680 / TGB-C1</strain>
    </source>
</reference>
<dbReference type="Pfam" id="PF17989">
    <property type="entry name" value="ALP_N"/>
    <property type="match status" value="1"/>
</dbReference>
<dbReference type="RefSeq" id="WP_013176179.1">
    <property type="nucleotide sequence ID" value="NC_014220.1"/>
</dbReference>
<dbReference type="InterPro" id="IPR043129">
    <property type="entry name" value="ATPase_NBD"/>
</dbReference>
<evidence type="ECO:0000313" key="3">
    <source>
        <dbReference type="EMBL" id="ADI02777.1"/>
    </source>
</evidence>
<evidence type="ECO:0000259" key="1">
    <source>
        <dbReference type="Pfam" id="PF17989"/>
    </source>
</evidence>
<dbReference type="CDD" id="cd24025">
    <property type="entry name" value="ASKHA_NBD_ParM_pCBH-like"/>
    <property type="match status" value="1"/>
</dbReference>
<dbReference type="InterPro" id="IPR040607">
    <property type="entry name" value="ALP_N"/>
</dbReference>
<accession>D7CPZ9</accession>
<dbReference type="EMBL" id="CP002048">
    <property type="protein sequence ID" value="ADI02777.1"/>
    <property type="molecule type" value="Genomic_DNA"/>
</dbReference>
<dbReference type="KEGG" id="slp:Slip_2030"/>
<protein>
    <submittedName>
        <fullName evidence="3">Uncharacterized protein</fullName>
    </submittedName>
</protein>
<proteinExistence type="predicted"/>
<reference evidence="3 4" key="2">
    <citation type="journal article" date="2010" name="Stand. Genomic Sci.">
        <title>Complete genome sequence of Syntrophothermus lipocalidus type strain (TGB-C1).</title>
        <authorList>
            <person name="Djao O.D."/>
            <person name="Zhang X."/>
            <person name="Lucas S."/>
            <person name="Lapidus A."/>
            <person name="Del Rio T.G."/>
            <person name="Nolan M."/>
            <person name="Tice H."/>
            <person name="Cheng J.F."/>
            <person name="Han C."/>
            <person name="Tapia R."/>
            <person name="Goodwin L."/>
            <person name="Pitluck S."/>
            <person name="Liolios K."/>
            <person name="Ivanova N."/>
            <person name="Mavromatis K."/>
            <person name="Mikhailova N."/>
            <person name="Ovchinnikova G."/>
            <person name="Pati A."/>
            <person name="Brambilla E."/>
            <person name="Chen A."/>
            <person name="Palaniappan K."/>
            <person name="Land M."/>
            <person name="Hauser L."/>
            <person name="Chang Y.J."/>
            <person name="Jeffries C.D."/>
            <person name="Rohde M."/>
            <person name="Sikorski J."/>
            <person name="Spring S."/>
            <person name="Goker M."/>
            <person name="Detter J.C."/>
            <person name="Woyke T."/>
            <person name="Bristow J."/>
            <person name="Eisen J.A."/>
            <person name="Markowitz V."/>
            <person name="Hugenholtz P."/>
            <person name="Kyrpides N.C."/>
            <person name="Klenk H.P."/>
        </authorList>
    </citation>
    <scope>NUCLEOTIDE SEQUENCE [LARGE SCALE GENOMIC DNA]</scope>
    <source>
        <strain evidence="4">DSM 12680 / TGB-C1</strain>
    </source>
</reference>
<name>D7CPZ9_SYNLT</name>
<sequence>MRVAVDVGYGWTKALSEDGRKVSFPSAVSRAITDTTGGLFISLPHEVKINGANWFVGERAKQCVSCLTLPGQSRKNGEVHDILLLTASYLAGAGENGDKPELAVGLPLAYFKSQRDWLAEHVQGLNAWVGVNGTERHISFTHAEVFPQGAGILALCTDLPTRGYILLIDVGTYTTEFLLFEVRQVDGRVRYIPIPDACSSIEVGVHTVHQALAISWREKAGVPLPDRMVEEVAQAAAKGEPVLHAGRTVDLTKQYHAAVKQTATAIEAGIKSVLQDRAEFVAKTVLAGGGAHVFGSHLRMAFPNSETLPDPVYGNAKGYLRLMQN</sequence>
<evidence type="ECO:0000313" key="4">
    <source>
        <dbReference type="Proteomes" id="UP000000378"/>
    </source>
</evidence>
<dbReference type="Proteomes" id="UP000000378">
    <property type="component" value="Chromosome"/>
</dbReference>
<gene>
    <name evidence="3" type="ordered locus">Slip_2030</name>
</gene>